<protein>
    <submittedName>
        <fullName evidence="2">Uncharacterized protein</fullName>
    </submittedName>
</protein>
<dbReference type="EMBL" id="JAFVMF010000010">
    <property type="protein sequence ID" value="MBO1360183.1"/>
    <property type="molecule type" value="Genomic_DNA"/>
</dbReference>
<organism evidence="2 3">
    <name type="scientific">Acetobacter sacchari</name>
    <dbReference type="NCBI Taxonomy" id="2661687"/>
    <lineage>
        <taxon>Bacteria</taxon>
        <taxon>Pseudomonadati</taxon>
        <taxon>Pseudomonadota</taxon>
        <taxon>Alphaproteobacteria</taxon>
        <taxon>Acetobacterales</taxon>
        <taxon>Acetobacteraceae</taxon>
        <taxon>Acetobacter</taxon>
    </lineage>
</organism>
<dbReference type="RefSeq" id="WP_207881476.1">
    <property type="nucleotide sequence ID" value="NZ_JAFVMF010000010.1"/>
</dbReference>
<reference evidence="2 3" key="1">
    <citation type="submission" date="2021-03" db="EMBL/GenBank/DDBJ databases">
        <title>The complete genome sequence of Acetobacter sacchari TBRC 11175.</title>
        <authorList>
            <person name="Charoenyingcharoen P."/>
            <person name="Yukphan P."/>
        </authorList>
    </citation>
    <scope>NUCLEOTIDE SEQUENCE [LARGE SCALE GENOMIC DNA]</scope>
    <source>
        <strain evidence="2 3">TBRC 11175</strain>
    </source>
</reference>
<sequence length="181" mass="20426">MSGDGERGRPPKKGAIRQWVGLVFQAFGTPGEAVGWKKLGANFSVIRFLWATLKLSDDQKGTSLVVRAQPLADLRTAWAYRHLQENDFLALIHQRQRQTFLTALGAGGLASVLFLVWAIEMVFFRWTGSRLLSSIGFLPFLGLLGFASLWNCSLNWQLRTRQLASFREFLNRADSLFPRLP</sequence>
<feature type="transmembrane region" description="Helical" evidence="1">
    <location>
        <begin position="100"/>
        <end position="119"/>
    </location>
</feature>
<dbReference type="Proteomes" id="UP000664771">
    <property type="component" value="Unassembled WGS sequence"/>
</dbReference>
<proteinExistence type="predicted"/>
<keyword evidence="3" id="KW-1185">Reference proteome</keyword>
<accession>A0ABS3LWB5</accession>
<evidence type="ECO:0000313" key="3">
    <source>
        <dbReference type="Proteomes" id="UP000664771"/>
    </source>
</evidence>
<evidence type="ECO:0000256" key="1">
    <source>
        <dbReference type="SAM" id="Phobius"/>
    </source>
</evidence>
<keyword evidence="1" id="KW-1133">Transmembrane helix</keyword>
<gene>
    <name evidence="2" type="ORF">J2D73_10270</name>
</gene>
<comment type="caution">
    <text evidence="2">The sequence shown here is derived from an EMBL/GenBank/DDBJ whole genome shotgun (WGS) entry which is preliminary data.</text>
</comment>
<evidence type="ECO:0000313" key="2">
    <source>
        <dbReference type="EMBL" id="MBO1360183.1"/>
    </source>
</evidence>
<feature type="transmembrane region" description="Helical" evidence="1">
    <location>
        <begin position="131"/>
        <end position="152"/>
    </location>
</feature>
<name>A0ABS3LWB5_9PROT</name>
<keyword evidence="1" id="KW-0472">Membrane</keyword>
<keyword evidence="1" id="KW-0812">Transmembrane</keyword>